<dbReference type="SMART" id="SM00028">
    <property type="entry name" value="TPR"/>
    <property type="match status" value="3"/>
</dbReference>
<evidence type="ECO:0000256" key="1">
    <source>
        <dbReference type="ARBA" id="ARBA00022679"/>
    </source>
</evidence>
<organism evidence="3 4">
    <name type="scientific">Phaeovulum veldkampii DSM 11550</name>
    <dbReference type="NCBI Taxonomy" id="1185920"/>
    <lineage>
        <taxon>Bacteria</taxon>
        <taxon>Pseudomonadati</taxon>
        <taxon>Pseudomonadota</taxon>
        <taxon>Alphaproteobacteria</taxon>
        <taxon>Rhodobacterales</taxon>
        <taxon>Paracoccaceae</taxon>
        <taxon>Phaeovulum</taxon>
    </lineage>
</organism>
<evidence type="ECO:0000256" key="2">
    <source>
        <dbReference type="PROSITE-ProRule" id="PRU00339"/>
    </source>
</evidence>
<accession>A0A2T4JJG0</accession>
<dbReference type="Proteomes" id="UP000241899">
    <property type="component" value="Unassembled WGS sequence"/>
</dbReference>
<dbReference type="InterPro" id="IPR026634">
    <property type="entry name" value="TPST-like"/>
</dbReference>
<dbReference type="PANTHER" id="PTHR12788">
    <property type="entry name" value="PROTEIN-TYROSINE SULFOTRANSFERASE 2"/>
    <property type="match status" value="1"/>
</dbReference>
<protein>
    <submittedName>
        <fullName evidence="3">Sulfotransferase</fullName>
    </submittedName>
</protein>
<comment type="caution">
    <text evidence="3">The sequence shown here is derived from an EMBL/GenBank/DDBJ whole genome shotgun (WGS) entry which is preliminary data.</text>
</comment>
<dbReference type="EMBL" id="PZKF01000011">
    <property type="protein sequence ID" value="PTE18051.1"/>
    <property type="molecule type" value="Genomic_DNA"/>
</dbReference>
<dbReference type="Pfam" id="PF13469">
    <property type="entry name" value="Sulfotransfer_3"/>
    <property type="match status" value="1"/>
</dbReference>
<proteinExistence type="predicted"/>
<dbReference type="Pfam" id="PF13181">
    <property type="entry name" value="TPR_8"/>
    <property type="match status" value="1"/>
</dbReference>
<dbReference type="InterPro" id="IPR019734">
    <property type="entry name" value="TPR_rpt"/>
</dbReference>
<dbReference type="Gene3D" id="3.40.50.300">
    <property type="entry name" value="P-loop containing nucleotide triphosphate hydrolases"/>
    <property type="match status" value="1"/>
</dbReference>
<keyword evidence="2" id="KW-0802">TPR repeat</keyword>
<feature type="repeat" description="TPR" evidence="2">
    <location>
        <begin position="48"/>
        <end position="81"/>
    </location>
</feature>
<dbReference type="SUPFAM" id="SSF52540">
    <property type="entry name" value="P-loop containing nucleoside triphosphate hydrolases"/>
    <property type="match status" value="1"/>
</dbReference>
<dbReference type="InterPro" id="IPR011990">
    <property type="entry name" value="TPR-like_helical_dom_sf"/>
</dbReference>
<dbReference type="GO" id="GO:0008476">
    <property type="term" value="F:protein-tyrosine sulfotransferase activity"/>
    <property type="evidence" value="ECO:0007669"/>
    <property type="project" value="InterPro"/>
</dbReference>
<sequence length="466" mass="51401">ALAEKAADMAPKDLKAQMMLAGVLGRGQDHQAAAAAYARAAAAAPDQPDPHAGLAQKLAELGRDAEAMAEYDRALALAPDNTLAIGGKAALLQTLGRFDEAETYFRRAFVLDPLNGGNYRLFVTSHKVTPDDPILPEMEARYADPALSEASRMDLGFALAKAMEDIRAHDRVFTYLRPANQLMRKAHPYDIATRDADVEAVIAAFRGADFGPLADATDYAPIFVTGMPRSGTTLIEQIISSHSAMTGAGEAAVAVRKALALIERPGTGTYRRYDQVPAAEVLAMGRAYEAEMRARFPEAARVTDKSIQTYMYLGAIRQALPNARVIVVRRDPRDNLLSIYKNKFAEGTHLYAYDLKDLGRYYRSFLRMVAFWRETLGDWVQEVSYDRLVANPEPETRKLIAACGLEWEDACLRFHENDRKVRTLSVYQVRQPISTASAQGWRRHEADLAELIEALGDAVPEDDHGA</sequence>
<dbReference type="RefSeq" id="WP_181317735.1">
    <property type="nucleotide sequence ID" value="NZ_PZKF01000011.1"/>
</dbReference>
<evidence type="ECO:0000313" key="4">
    <source>
        <dbReference type="Proteomes" id="UP000241899"/>
    </source>
</evidence>
<dbReference type="Gene3D" id="1.25.40.10">
    <property type="entry name" value="Tetratricopeptide repeat domain"/>
    <property type="match status" value="1"/>
</dbReference>
<dbReference type="PANTHER" id="PTHR12788:SF10">
    <property type="entry name" value="PROTEIN-TYROSINE SULFOTRANSFERASE"/>
    <property type="match status" value="1"/>
</dbReference>
<dbReference type="InterPro" id="IPR027417">
    <property type="entry name" value="P-loop_NTPase"/>
</dbReference>
<feature type="non-terminal residue" evidence="3">
    <location>
        <position position="1"/>
    </location>
</feature>
<keyword evidence="4" id="KW-1185">Reference proteome</keyword>
<reference evidence="3 4" key="1">
    <citation type="submission" date="2018-03" db="EMBL/GenBank/DDBJ databases">
        <title>Rhodobacter veldkampii.</title>
        <authorList>
            <person name="Meyer T.E."/>
            <person name="Miller S."/>
            <person name="Lodha T."/>
            <person name="Gandham S."/>
            <person name="Chintalapati S."/>
            <person name="Chintalapati V.R."/>
        </authorList>
    </citation>
    <scope>NUCLEOTIDE SEQUENCE [LARGE SCALE GENOMIC DNA]</scope>
    <source>
        <strain evidence="3 4">DSM 11550</strain>
    </source>
</reference>
<dbReference type="SUPFAM" id="SSF48452">
    <property type="entry name" value="TPR-like"/>
    <property type="match status" value="1"/>
</dbReference>
<feature type="repeat" description="TPR" evidence="2">
    <location>
        <begin position="82"/>
        <end position="115"/>
    </location>
</feature>
<gene>
    <name evidence="3" type="ORF">C5F46_06650</name>
</gene>
<keyword evidence="1 3" id="KW-0808">Transferase</keyword>
<dbReference type="AlphaFoldDB" id="A0A2T4JJG0"/>
<dbReference type="PROSITE" id="PS50005">
    <property type="entry name" value="TPR"/>
    <property type="match status" value="2"/>
</dbReference>
<name>A0A2T4JJG0_9RHOB</name>
<evidence type="ECO:0000313" key="3">
    <source>
        <dbReference type="EMBL" id="PTE18051.1"/>
    </source>
</evidence>